<evidence type="ECO:0000259" key="7">
    <source>
        <dbReference type="PROSITE" id="PS50011"/>
    </source>
</evidence>
<dbReference type="SUPFAM" id="SSF56112">
    <property type="entry name" value="Protein kinase-like (PK-like)"/>
    <property type="match status" value="1"/>
</dbReference>
<accession>A0A554VK54</accession>
<dbReference type="InterPro" id="IPR008266">
    <property type="entry name" value="Tyr_kinase_AS"/>
</dbReference>
<dbReference type="CDD" id="cd18808">
    <property type="entry name" value="SF1_C_Upf1"/>
    <property type="match status" value="1"/>
</dbReference>
<dbReference type="Pfam" id="PF00069">
    <property type="entry name" value="Pkinase"/>
    <property type="match status" value="1"/>
</dbReference>
<dbReference type="InterPro" id="IPR000719">
    <property type="entry name" value="Prot_kinase_dom"/>
</dbReference>
<keyword evidence="6" id="KW-0175">Coiled coil</keyword>
<dbReference type="GO" id="GO:0005524">
    <property type="term" value="F:ATP binding"/>
    <property type="evidence" value="ECO:0007669"/>
    <property type="project" value="UniProtKB-KW"/>
</dbReference>
<dbReference type="Pfam" id="PF13086">
    <property type="entry name" value="AAA_11"/>
    <property type="match status" value="2"/>
</dbReference>
<dbReference type="Pfam" id="PF13087">
    <property type="entry name" value="AAA_12"/>
    <property type="match status" value="1"/>
</dbReference>
<evidence type="ECO:0000256" key="1">
    <source>
        <dbReference type="ARBA" id="ARBA00007913"/>
    </source>
</evidence>
<evidence type="ECO:0000256" key="3">
    <source>
        <dbReference type="ARBA" id="ARBA00022801"/>
    </source>
</evidence>
<dbReference type="InterPro" id="IPR041677">
    <property type="entry name" value="DNA2/NAM7_AAA_11"/>
</dbReference>
<dbReference type="Gene3D" id="1.10.510.10">
    <property type="entry name" value="Transferase(Phosphotransferase) domain 1"/>
    <property type="match status" value="1"/>
</dbReference>
<keyword evidence="2" id="KW-0547">Nucleotide-binding</keyword>
<dbReference type="InterPro" id="IPR049468">
    <property type="entry name" value="Restrct_endonuc-II-like_dom"/>
</dbReference>
<protein>
    <submittedName>
        <fullName evidence="8">Protein kinase</fullName>
    </submittedName>
</protein>
<sequence>MEYIRLCPACNSERPVNEMYCQNTIESVTCSWLLMNVKQTPIGGSVEIQKTPPEQKTRYCENGHEVGEQDFMCMECGADIQETAIAPEEEIIQSIGEYTVIEIVKTTQATKECFLVKNDKEEICFLTLYHENYEPDKAIYNVLQKADIDHVAALIETGYWDNRFFEVTEQIKGGALDTLDYVDENQIEKLVDEIGRALRDFSEAGMRHRDLSPQNILIRNQECFDLVIIDFSSARLSDYDLDTDTPLELTRYTAPEAIIGGISPASDWWSLGMIVLEQITKGAFFENINDKAFMIHLVTRGVELPTNIDERLLLLLKGLLCRDPLKRWHWEEVDKWLKKEYVTPPIESSTSLKQEKEKKIILGDETYINLSYFALAAAEEKNWKEGLELFTSGKISNWVKEIQGEDIICSSIRNLRSKEDIDLEWRFSLALMHLNDALPLTWRGQIIIPAWLLSNPIIASQLIEGEIPDYLDNINREKWLVHLKRRRQNVVQKAKSLEIAIDKDKFKINTLSTSKVRLKSEMDLLRQIYPDAKNIALSDLMGDIRLSEEDLILMVSAEHQQFVPIDQLVKDCIDLAEKIGIDPDVSFYRDILVKPRIEIYELLNNHLEGFSKSNNESLNRWADRFRIQKRLSLLQSVLCLSIPKSEWITPPKHEYASSLLRFFEKKIIYASSRGPLVRLIISKNSARIDINELGTSLKSSEKLMNSILNRSSGTETVDPMSFSKNPLLHYRTRRMLLKVANYKRDTGLESLYMGFPFLISQVKTTHRPRVLPILLWPVALELKNRAAPTLEVGFDKIREEVRLNPALSSSLEEDQYKRIKEIYQEILGRQTLSISEVIDAFGSYIQSNSIQLTSHPEVNYKLKQVGLQLYCSAVFFNANFTGQAISEDLRLLQKLPHTDIAMEPILKITTPEIPAYDPIISESDRYTVVPVDPSQEKAVMQSRSNPGIVIEGPPGTGKSQTIVNIISDCIGRKEKVLVVSQKRAAIQVIMKRLEAAEIENRALTITDITKDRQPIIQSIREQVSHHLNKTKHQNSFEEIKHQRANLTQQIDRIEAELNVLSQQIHKLDDISGISYRNILSELIEIQSKNYIDVPEVRNHLENNTVNELNVLEEQISGLINDWIPSKYEGNSLINLQITQYDEATQGTIYTGLKNFYEVEEKRVACIKQTSGIYDNAEAQFYESWLRENEDKLLKITNVEAENAKNWFDLIYDEFNEKSIAEDISSALSKLLISVQKLIADQRNEQFTEWLKQALDKQLDKTIRGCDSYLRKSKFKILNPLSWIHNFRLKKILSIHQLQLKDEHVKQLKIASVNEVTFRDYQGQYQAQMKKLNVGFEPILEDKLLAVKIGSKLSELLQTIALAQALKSCPLKNEARNLLRTGDKKEYKVFIQHLRDSNSRYQIRKESYKKLNPLAQWLEPTSYKKFEERIKNNDVDVSILEKMQADMAYFIPYQKFRIRLGDKKNFDNTLKLLALFRKYDQQIQDFPSDSRSQLIRKTIRREGLLGWKQRIEKRSPALLMAESDIEQGVKSLDKFLSNVKEQNKKLLNLNYDFEKIGTKLQWNSITKLRGKNYKKLREFIHLGEEIGLMDVRPIWLMSPEVVSQSLPLQAGMFDVVIFDEASQMLIEHAIPSLYRAKRAIISGDEKQMPPAGFFAHKIATDDDDDIINVELSEDNSEEELASYEDAWNKKEVKDCPDLLTLAKTVLPTTTLQIHYRSQYKALINFSNHAFYSGQLHVPAYHPIDEIEKIKPLEVIRVDGIYNEQTNSDEADALIQYLSDHWQLPENKRLSTGIVTFNKKQSELIEGKIEEKALNDQDFMARLLQERNKQQEGEDMGFFIKNVENVQGDERDMILFSTTFGHNKHGVFRRNFGALGHRGGERRLNVAITRARYKVIIATSMPINDISDMLSIGRSPSKPRDYIQAYLNFAETHSNTQIQVANKSIRKLSLANSYEDIILKNDGFKNTVKNYIKGLGYDTVENSDYNVFYVDLAIQDQESGRFVIGIECDAPNNELLKNARYRELWRPQVLKKSIPVIHRTTSYRWFQDTEGEKKRLEEAIKNALNSI</sequence>
<keyword evidence="4" id="KW-0347">Helicase</keyword>
<evidence type="ECO:0000256" key="5">
    <source>
        <dbReference type="ARBA" id="ARBA00022840"/>
    </source>
</evidence>
<dbReference type="RefSeq" id="WP_143916662.1">
    <property type="nucleotide sequence ID" value="NZ_CANMIK010000020.1"/>
</dbReference>
<keyword evidence="3" id="KW-0378">Hydrolase</keyword>
<dbReference type="EMBL" id="VLNR01000023">
    <property type="protein sequence ID" value="TSE08360.1"/>
    <property type="molecule type" value="Genomic_DNA"/>
</dbReference>
<dbReference type="PROSITE" id="PS00109">
    <property type="entry name" value="PROTEIN_KINASE_TYR"/>
    <property type="match status" value="1"/>
</dbReference>
<dbReference type="Gene3D" id="3.40.50.300">
    <property type="entry name" value="P-loop containing nucleotide triphosphate hydrolases"/>
    <property type="match status" value="3"/>
</dbReference>
<dbReference type="PROSITE" id="PS50011">
    <property type="entry name" value="PROTEIN_KINASE_DOM"/>
    <property type="match status" value="1"/>
</dbReference>
<dbReference type="PANTHER" id="PTHR43788:SF8">
    <property type="entry name" value="DNA-BINDING PROTEIN SMUBP-2"/>
    <property type="match status" value="1"/>
</dbReference>
<dbReference type="Pfam" id="PF18741">
    <property type="entry name" value="MTES_1575"/>
    <property type="match status" value="1"/>
</dbReference>
<keyword evidence="5" id="KW-0067">ATP-binding</keyword>
<dbReference type="SMART" id="SM00220">
    <property type="entry name" value="S_TKc"/>
    <property type="match status" value="1"/>
</dbReference>
<dbReference type="Proteomes" id="UP000318833">
    <property type="component" value="Unassembled WGS sequence"/>
</dbReference>
<dbReference type="GO" id="GO:0016787">
    <property type="term" value="F:hydrolase activity"/>
    <property type="evidence" value="ECO:0007669"/>
    <property type="project" value="UniProtKB-KW"/>
</dbReference>
<comment type="caution">
    <text evidence="8">The sequence shown here is derived from an EMBL/GenBank/DDBJ whole genome shotgun (WGS) entry which is preliminary data.</text>
</comment>
<organism evidence="8 9">
    <name type="scientific">Aquimarina algiphila</name>
    <dbReference type="NCBI Taxonomy" id="2047982"/>
    <lineage>
        <taxon>Bacteria</taxon>
        <taxon>Pseudomonadati</taxon>
        <taxon>Bacteroidota</taxon>
        <taxon>Flavobacteriia</taxon>
        <taxon>Flavobacteriales</taxon>
        <taxon>Flavobacteriaceae</taxon>
        <taxon>Aquimarina</taxon>
    </lineage>
</organism>
<dbReference type="InterPro" id="IPR011009">
    <property type="entry name" value="Kinase-like_dom_sf"/>
</dbReference>
<dbReference type="OrthoDB" id="9757917at2"/>
<name>A0A554VK54_9FLAO</name>
<evidence type="ECO:0000256" key="2">
    <source>
        <dbReference type="ARBA" id="ARBA00022741"/>
    </source>
</evidence>
<keyword evidence="8" id="KW-0418">Kinase</keyword>
<dbReference type="InterPro" id="IPR047187">
    <property type="entry name" value="SF1_C_Upf1"/>
</dbReference>
<feature type="coiled-coil region" evidence="6">
    <location>
        <begin position="1029"/>
        <end position="1070"/>
    </location>
</feature>
<reference evidence="8 9" key="1">
    <citation type="submission" date="2019-07" db="EMBL/GenBank/DDBJ databases">
        <title>The draft genome sequence of Aquimarina algiphila M91.</title>
        <authorList>
            <person name="Meng X."/>
        </authorList>
    </citation>
    <scope>NUCLEOTIDE SEQUENCE [LARGE SCALE GENOMIC DNA]</scope>
    <source>
        <strain evidence="8 9">M91</strain>
    </source>
</reference>
<evidence type="ECO:0000313" key="8">
    <source>
        <dbReference type="EMBL" id="TSE08360.1"/>
    </source>
</evidence>
<evidence type="ECO:0000256" key="4">
    <source>
        <dbReference type="ARBA" id="ARBA00022806"/>
    </source>
</evidence>
<dbReference type="InterPro" id="IPR027417">
    <property type="entry name" value="P-loop_NTPase"/>
</dbReference>
<dbReference type="GO" id="GO:0043139">
    <property type="term" value="F:5'-3' DNA helicase activity"/>
    <property type="evidence" value="ECO:0007669"/>
    <property type="project" value="TreeGrafter"/>
</dbReference>
<keyword evidence="8" id="KW-0808">Transferase</keyword>
<keyword evidence="9" id="KW-1185">Reference proteome</keyword>
<dbReference type="InterPro" id="IPR050534">
    <property type="entry name" value="Coronavir_polyprotein_1ab"/>
</dbReference>
<dbReference type="InterPro" id="IPR041679">
    <property type="entry name" value="DNA2/NAM7-like_C"/>
</dbReference>
<dbReference type="PANTHER" id="PTHR43788">
    <property type="entry name" value="DNA2/NAM7 HELICASE FAMILY MEMBER"/>
    <property type="match status" value="1"/>
</dbReference>
<proteinExistence type="inferred from homology"/>
<dbReference type="GO" id="GO:0004672">
    <property type="term" value="F:protein kinase activity"/>
    <property type="evidence" value="ECO:0007669"/>
    <property type="project" value="InterPro"/>
</dbReference>
<evidence type="ECO:0000313" key="9">
    <source>
        <dbReference type="Proteomes" id="UP000318833"/>
    </source>
</evidence>
<feature type="domain" description="Protein kinase" evidence="7">
    <location>
        <begin position="89"/>
        <end position="342"/>
    </location>
</feature>
<dbReference type="SUPFAM" id="SSF52540">
    <property type="entry name" value="P-loop containing nucleoside triphosphate hydrolases"/>
    <property type="match status" value="1"/>
</dbReference>
<gene>
    <name evidence="8" type="ORF">FOF46_12430</name>
</gene>
<comment type="similarity">
    <text evidence="1">Belongs to the DNA2/NAM7 helicase family.</text>
</comment>
<evidence type="ECO:0000256" key="6">
    <source>
        <dbReference type="SAM" id="Coils"/>
    </source>
</evidence>